<evidence type="ECO:0000259" key="4">
    <source>
        <dbReference type="Pfam" id="PF05368"/>
    </source>
</evidence>
<evidence type="ECO:0000313" key="6">
    <source>
        <dbReference type="Proteomes" id="UP001175001"/>
    </source>
</evidence>
<dbReference type="Gene3D" id="3.40.50.720">
    <property type="entry name" value="NAD(P)-binding Rossmann-like Domain"/>
    <property type="match status" value="1"/>
</dbReference>
<feature type="domain" description="NmrA-like" evidence="4">
    <location>
        <begin position="4"/>
        <end position="235"/>
    </location>
</feature>
<dbReference type="Pfam" id="PF05368">
    <property type="entry name" value="NmrA"/>
    <property type="match status" value="1"/>
</dbReference>
<evidence type="ECO:0000256" key="3">
    <source>
        <dbReference type="ARBA" id="ARBA00023002"/>
    </source>
</evidence>
<dbReference type="Proteomes" id="UP001175001">
    <property type="component" value="Unassembled WGS sequence"/>
</dbReference>
<reference evidence="5" key="1">
    <citation type="submission" date="2023-06" db="EMBL/GenBank/DDBJ databases">
        <title>Multi-omics analyses reveal the molecular pathogenesis toolkit of Lasiodiplodia hormozganensis, a cross-kingdom pathogen.</title>
        <authorList>
            <person name="Felix C."/>
            <person name="Meneses R."/>
            <person name="Goncalves M.F.M."/>
            <person name="Tilleman L."/>
            <person name="Duarte A.S."/>
            <person name="Jorrin-Novo J.V."/>
            <person name="Van De Peer Y."/>
            <person name="Deforce D."/>
            <person name="Van Nieuwerburgh F."/>
            <person name="Esteves A.C."/>
            <person name="Alves A."/>
        </authorList>
    </citation>
    <scope>NUCLEOTIDE SEQUENCE</scope>
    <source>
        <strain evidence="5">CBS 339.90</strain>
    </source>
</reference>
<keyword evidence="3" id="KW-0560">Oxidoreductase</keyword>
<sequence length="311" mass="35043">MVNVAIAGGTGALGRAIVEAFQDSPHKIFVLSRKAEFKPVGNAIVVQVDYNNVESMCDALEEHSIHTVISALSLNDASDCTSQLNLIRAADAAESTKRFVTSDFAISQLDRNWLHLPVIKNRVDSVELLRTTTSLEWTRFTIGTFMDYFGGPHIKTYLPPNSWPIDMVNAAAALPGDGEAQMTFTYSFDVAQFVVKSLDLPRWDEEMRIVGDTVKLNDFLKMAEEARDKKFDVKYDDMEKLQRGEVTELPGMESLYIYFPKSELQETMSAFGQWTVKGFMALDREGALNDKFPEVKTLKIREMLDQCWKGK</sequence>
<dbReference type="PANTHER" id="PTHR47706">
    <property type="entry name" value="NMRA-LIKE FAMILY PROTEIN"/>
    <property type="match status" value="1"/>
</dbReference>
<dbReference type="PANTHER" id="PTHR47706:SF4">
    <property type="entry name" value="NMRA-LIKE DOMAIN-CONTAINING PROTEIN"/>
    <property type="match status" value="1"/>
</dbReference>
<name>A0AA39WG80_9PEZI</name>
<keyword evidence="6" id="KW-1185">Reference proteome</keyword>
<evidence type="ECO:0000256" key="1">
    <source>
        <dbReference type="ARBA" id="ARBA00005725"/>
    </source>
</evidence>
<keyword evidence="2" id="KW-0521">NADP</keyword>
<dbReference type="EMBL" id="JAUJDW010000201">
    <property type="protein sequence ID" value="KAK0614803.1"/>
    <property type="molecule type" value="Genomic_DNA"/>
</dbReference>
<evidence type="ECO:0000256" key="2">
    <source>
        <dbReference type="ARBA" id="ARBA00022857"/>
    </source>
</evidence>
<protein>
    <submittedName>
        <fullName evidence="5">Isoflavone reductase-like protein</fullName>
    </submittedName>
</protein>
<dbReference type="InterPro" id="IPR051609">
    <property type="entry name" value="NmrA/Isoflavone_reductase-like"/>
</dbReference>
<accession>A0AA39WG80</accession>
<gene>
    <name evidence="5" type="primary">ALL12_0</name>
    <name evidence="5" type="ORF">DIS24_g11913</name>
</gene>
<dbReference type="InterPro" id="IPR008030">
    <property type="entry name" value="NmrA-like"/>
</dbReference>
<comment type="caution">
    <text evidence="5">The sequence shown here is derived from an EMBL/GenBank/DDBJ whole genome shotgun (WGS) entry which is preliminary data.</text>
</comment>
<organism evidence="5 6">
    <name type="scientific">Lasiodiplodia hormozganensis</name>
    <dbReference type="NCBI Taxonomy" id="869390"/>
    <lineage>
        <taxon>Eukaryota</taxon>
        <taxon>Fungi</taxon>
        <taxon>Dikarya</taxon>
        <taxon>Ascomycota</taxon>
        <taxon>Pezizomycotina</taxon>
        <taxon>Dothideomycetes</taxon>
        <taxon>Dothideomycetes incertae sedis</taxon>
        <taxon>Botryosphaeriales</taxon>
        <taxon>Botryosphaeriaceae</taxon>
        <taxon>Lasiodiplodia</taxon>
    </lineage>
</organism>
<dbReference type="AlphaFoldDB" id="A0AA39WG80"/>
<evidence type="ECO:0000313" key="5">
    <source>
        <dbReference type="EMBL" id="KAK0614803.1"/>
    </source>
</evidence>
<dbReference type="GO" id="GO:0016491">
    <property type="term" value="F:oxidoreductase activity"/>
    <property type="evidence" value="ECO:0007669"/>
    <property type="project" value="UniProtKB-KW"/>
</dbReference>
<comment type="similarity">
    <text evidence="1">Belongs to the NmrA-type oxidoreductase family. Isoflavone reductase subfamily.</text>
</comment>
<dbReference type="InterPro" id="IPR036291">
    <property type="entry name" value="NAD(P)-bd_dom_sf"/>
</dbReference>
<dbReference type="SUPFAM" id="SSF51735">
    <property type="entry name" value="NAD(P)-binding Rossmann-fold domains"/>
    <property type="match status" value="1"/>
</dbReference>
<proteinExistence type="inferred from homology"/>
<dbReference type="Gene3D" id="3.90.25.10">
    <property type="entry name" value="UDP-galactose 4-epimerase, domain 1"/>
    <property type="match status" value="1"/>
</dbReference>